<dbReference type="InterPro" id="IPR014710">
    <property type="entry name" value="RmlC-like_jellyroll"/>
</dbReference>
<sequence length="219" mass="25195">MKRTLYPVAKKFHQLDLPFSTGTLEQSSVYEFSHNEIIQEEAGTLTHLYVILEGKAKIIKSQANGKRSILQFLHSGDFIGDLTLVSAEKTTKEVLAIGPTVCLALPIDHAKQVLMQDIDFVKMISQYIGDKLIRRMEHFSINQTYQLNYRLALLLLEVAVAGIYQEKLTETAEYLGVSYRHLTYTLKTFKENDCVYRESRGYRINEANLKQLIRSMQRE</sequence>
<dbReference type="CDD" id="cd00038">
    <property type="entry name" value="CAP_ED"/>
    <property type="match status" value="1"/>
</dbReference>
<proteinExistence type="predicted"/>
<dbReference type="Proteomes" id="UP000516696">
    <property type="component" value="Chromosome"/>
</dbReference>
<dbReference type="InterPro" id="IPR018490">
    <property type="entry name" value="cNMP-bd_dom_sf"/>
</dbReference>
<accession>A0A366U8B2</accession>
<dbReference type="EMBL" id="CP050485">
    <property type="protein sequence ID" value="QOG28109.1"/>
    <property type="molecule type" value="Genomic_DNA"/>
</dbReference>
<dbReference type="PANTHER" id="PTHR24567:SF26">
    <property type="entry name" value="REGULATORY PROTEIN YEIL"/>
    <property type="match status" value="1"/>
</dbReference>
<dbReference type="EMBL" id="WVTI01000008">
    <property type="protein sequence ID" value="MXS26517.1"/>
    <property type="molecule type" value="Genomic_DNA"/>
</dbReference>
<dbReference type="InterPro" id="IPR050397">
    <property type="entry name" value="Env_Response_Regulators"/>
</dbReference>
<evidence type="ECO:0000313" key="7">
    <source>
        <dbReference type="Proteomes" id="UP001183682"/>
    </source>
</evidence>
<evidence type="ECO:0000313" key="6">
    <source>
        <dbReference type="Proteomes" id="UP000516696"/>
    </source>
</evidence>
<reference evidence="2" key="3">
    <citation type="submission" date="2023-03" db="EMBL/GenBank/DDBJ databases">
        <authorList>
            <person name="Shen W."/>
            <person name="Cai J."/>
        </authorList>
    </citation>
    <scope>NUCLEOTIDE SEQUENCE</scope>
    <source>
        <strain evidence="2">K69-2</strain>
    </source>
</reference>
<dbReference type="GO" id="GO:0005829">
    <property type="term" value="C:cytosol"/>
    <property type="evidence" value="ECO:0007669"/>
    <property type="project" value="TreeGrafter"/>
</dbReference>
<evidence type="ECO:0000313" key="2">
    <source>
        <dbReference type="EMBL" id="MDT2688984.1"/>
    </source>
</evidence>
<dbReference type="SUPFAM" id="SSF51206">
    <property type="entry name" value="cAMP-binding domain-like"/>
    <property type="match status" value="1"/>
</dbReference>
<dbReference type="Proteomes" id="UP000439965">
    <property type="component" value="Unassembled WGS sequence"/>
</dbReference>
<reference evidence="4 6" key="2">
    <citation type="submission" date="2020-03" db="EMBL/GenBank/DDBJ databases">
        <title>Characterization of ganglioside-mimicking enterococci.</title>
        <authorList>
            <person name="Patry R.T."/>
            <person name="Nothaft H."/>
            <person name="Bridger R."/>
            <person name="Shajahan A."/>
            <person name="Huynh S."/>
            <person name="Sanchez S."/>
            <person name="Azadi P."/>
            <person name="Cooper K."/>
            <person name="Miller W.G."/>
            <person name="Parker C.T."/>
            <person name="Wells L."/>
            <person name="Szymanski C.M."/>
        </authorList>
    </citation>
    <scope>NUCLEOTIDE SEQUENCE [LARGE SCALE GENOMIC DNA]</scope>
    <source>
        <strain evidence="4 6">EGM181</strain>
    </source>
</reference>
<protein>
    <submittedName>
        <fullName evidence="2">Cyclic nucleotide-binding domain-containing protein</fullName>
    </submittedName>
</protein>
<gene>
    <name evidence="4" type="ORF">EGM181_13010</name>
    <name evidence="3" type="ORF">GTI89_10655</name>
    <name evidence="2" type="ORF">P7E30_02030</name>
</gene>
<dbReference type="EMBL" id="JARPZN010000001">
    <property type="protein sequence ID" value="MDT2688984.1"/>
    <property type="molecule type" value="Genomic_DNA"/>
</dbReference>
<dbReference type="Proteomes" id="UP001183682">
    <property type="component" value="Unassembled WGS sequence"/>
</dbReference>
<dbReference type="Pfam" id="PF00027">
    <property type="entry name" value="cNMP_binding"/>
    <property type="match status" value="1"/>
</dbReference>
<dbReference type="PROSITE" id="PS50042">
    <property type="entry name" value="CNMP_BINDING_3"/>
    <property type="match status" value="1"/>
</dbReference>
<organism evidence="2 7">
    <name type="scientific">Enterococcus gallinarum</name>
    <dbReference type="NCBI Taxonomy" id="1353"/>
    <lineage>
        <taxon>Bacteria</taxon>
        <taxon>Bacillati</taxon>
        <taxon>Bacillota</taxon>
        <taxon>Bacilli</taxon>
        <taxon>Lactobacillales</taxon>
        <taxon>Enterococcaceae</taxon>
        <taxon>Enterococcus</taxon>
    </lineage>
</organism>
<dbReference type="Gene3D" id="2.60.120.10">
    <property type="entry name" value="Jelly Rolls"/>
    <property type="match status" value="1"/>
</dbReference>
<evidence type="ECO:0000259" key="1">
    <source>
        <dbReference type="PROSITE" id="PS50042"/>
    </source>
</evidence>
<evidence type="ECO:0000313" key="4">
    <source>
        <dbReference type="EMBL" id="QOG28109.1"/>
    </source>
</evidence>
<dbReference type="RefSeq" id="WP_003125882.1">
    <property type="nucleotide sequence ID" value="NZ_BSYC01000001.1"/>
</dbReference>
<dbReference type="AlphaFoldDB" id="A0A366U8B2"/>
<evidence type="ECO:0000313" key="3">
    <source>
        <dbReference type="EMBL" id="MXS26517.1"/>
    </source>
</evidence>
<dbReference type="SMART" id="SM00100">
    <property type="entry name" value="cNMP"/>
    <property type="match status" value="1"/>
</dbReference>
<evidence type="ECO:0000313" key="5">
    <source>
        <dbReference type="Proteomes" id="UP000439965"/>
    </source>
</evidence>
<dbReference type="GO" id="GO:0003700">
    <property type="term" value="F:DNA-binding transcription factor activity"/>
    <property type="evidence" value="ECO:0007669"/>
    <property type="project" value="TreeGrafter"/>
</dbReference>
<name>A0A366U8B2_ENTGA</name>
<dbReference type="InterPro" id="IPR000595">
    <property type="entry name" value="cNMP-bd_dom"/>
</dbReference>
<reference evidence="3 5" key="1">
    <citation type="submission" date="2019-04" db="EMBL/GenBank/DDBJ databases">
        <title>Step-wise assembly of the neonatal virome modulated by breast feeding.</title>
        <authorList>
            <person name="Liang G."/>
            <person name="Bushman F."/>
        </authorList>
    </citation>
    <scope>NUCLEOTIDE SEQUENCE [LARGE SCALE GENOMIC DNA]</scope>
    <source>
        <strain evidence="3 5">E3404</strain>
    </source>
</reference>
<dbReference type="PANTHER" id="PTHR24567">
    <property type="entry name" value="CRP FAMILY TRANSCRIPTIONAL REGULATORY PROTEIN"/>
    <property type="match status" value="1"/>
</dbReference>
<feature type="domain" description="Cyclic nucleotide-binding" evidence="1">
    <location>
        <begin position="30"/>
        <end position="131"/>
    </location>
</feature>